<accession>A0ABV0P640</accession>
<protein>
    <submittedName>
        <fullName evidence="1">Uncharacterized protein</fullName>
    </submittedName>
</protein>
<dbReference type="Proteomes" id="UP001476798">
    <property type="component" value="Unassembled WGS sequence"/>
</dbReference>
<name>A0ABV0P640_9TELE</name>
<organism evidence="1 2">
    <name type="scientific">Goodea atripinnis</name>
    <dbReference type="NCBI Taxonomy" id="208336"/>
    <lineage>
        <taxon>Eukaryota</taxon>
        <taxon>Metazoa</taxon>
        <taxon>Chordata</taxon>
        <taxon>Craniata</taxon>
        <taxon>Vertebrata</taxon>
        <taxon>Euteleostomi</taxon>
        <taxon>Actinopterygii</taxon>
        <taxon>Neopterygii</taxon>
        <taxon>Teleostei</taxon>
        <taxon>Neoteleostei</taxon>
        <taxon>Acanthomorphata</taxon>
        <taxon>Ovalentaria</taxon>
        <taxon>Atherinomorphae</taxon>
        <taxon>Cyprinodontiformes</taxon>
        <taxon>Goodeidae</taxon>
        <taxon>Goodea</taxon>
    </lineage>
</organism>
<comment type="caution">
    <text evidence="1">The sequence shown here is derived from an EMBL/GenBank/DDBJ whole genome shotgun (WGS) entry which is preliminary data.</text>
</comment>
<proteinExistence type="predicted"/>
<reference evidence="1 2" key="1">
    <citation type="submission" date="2021-06" db="EMBL/GenBank/DDBJ databases">
        <authorList>
            <person name="Palmer J.M."/>
        </authorList>
    </citation>
    <scope>NUCLEOTIDE SEQUENCE [LARGE SCALE GENOMIC DNA]</scope>
    <source>
        <strain evidence="1 2">GA_2019</strain>
        <tissue evidence="1">Muscle</tissue>
    </source>
</reference>
<dbReference type="EMBL" id="JAHRIO010061635">
    <property type="protein sequence ID" value="MEQ2178911.1"/>
    <property type="molecule type" value="Genomic_DNA"/>
</dbReference>
<evidence type="ECO:0000313" key="2">
    <source>
        <dbReference type="Proteomes" id="UP001476798"/>
    </source>
</evidence>
<keyword evidence="2" id="KW-1185">Reference proteome</keyword>
<sequence>MKIQLQCIDNPSIFYTCFFCRELRGSWCLSPAVYGEEVGYTLDRSPVHHRATQRHTGQIAMHTKVCMVGPSRCKATVLCVASVRTPTLSVWRSGGPVAPIIWQAHFCQSTK</sequence>
<gene>
    <name evidence="1" type="ORF">GOODEAATRI_019074</name>
</gene>
<evidence type="ECO:0000313" key="1">
    <source>
        <dbReference type="EMBL" id="MEQ2178911.1"/>
    </source>
</evidence>